<keyword evidence="2" id="KW-1185">Reference proteome</keyword>
<protein>
    <submittedName>
        <fullName evidence="1">Flocculation suppression protein</fullName>
    </submittedName>
</protein>
<sequence length="182" mass="21101">MSRISPFISTLFTLISDPSNSELIAWDPCGLGFIIYNIAMFETNLMKQHFKNTSMSSFFRQLNLYSFKRTSDGRKFRGRGQNSWCRFYHMHFSPGNIHDLPLIKRQKPKSADHTYCPKIQTYLDPVPLQSDPSSSSMDPILNCFFPFHTVTSNFPPVLDYSIQPPLAMDFFDFNPFLFPAME</sequence>
<evidence type="ECO:0000313" key="1">
    <source>
        <dbReference type="EMBL" id="KAJ9052820.1"/>
    </source>
</evidence>
<gene>
    <name evidence="1" type="primary">SFL1_5</name>
    <name evidence="1" type="ORF">DSO57_1030407</name>
</gene>
<organism evidence="1 2">
    <name type="scientific">Entomophthora muscae</name>
    <dbReference type="NCBI Taxonomy" id="34485"/>
    <lineage>
        <taxon>Eukaryota</taxon>
        <taxon>Fungi</taxon>
        <taxon>Fungi incertae sedis</taxon>
        <taxon>Zoopagomycota</taxon>
        <taxon>Entomophthoromycotina</taxon>
        <taxon>Entomophthoromycetes</taxon>
        <taxon>Entomophthorales</taxon>
        <taxon>Entomophthoraceae</taxon>
        <taxon>Entomophthora</taxon>
    </lineage>
</organism>
<dbReference type="Proteomes" id="UP001165960">
    <property type="component" value="Unassembled WGS sequence"/>
</dbReference>
<reference evidence="1" key="1">
    <citation type="submission" date="2022-04" db="EMBL/GenBank/DDBJ databases">
        <title>Genome of the entomopathogenic fungus Entomophthora muscae.</title>
        <authorList>
            <person name="Elya C."/>
            <person name="Lovett B.R."/>
            <person name="Lee E."/>
            <person name="Macias A.M."/>
            <person name="Hajek A.E."/>
            <person name="De Bivort B.L."/>
            <person name="Kasson M.T."/>
            <person name="De Fine Licht H.H."/>
            <person name="Stajich J.E."/>
        </authorList>
    </citation>
    <scope>NUCLEOTIDE SEQUENCE</scope>
    <source>
        <strain evidence="1">Berkeley</strain>
    </source>
</reference>
<comment type="caution">
    <text evidence="1">The sequence shown here is derived from an EMBL/GenBank/DDBJ whole genome shotgun (WGS) entry which is preliminary data.</text>
</comment>
<accession>A0ACC2RRW9</accession>
<evidence type="ECO:0000313" key="2">
    <source>
        <dbReference type="Proteomes" id="UP001165960"/>
    </source>
</evidence>
<proteinExistence type="predicted"/>
<name>A0ACC2RRW9_9FUNG</name>
<dbReference type="EMBL" id="QTSX02006598">
    <property type="protein sequence ID" value="KAJ9052820.1"/>
    <property type="molecule type" value="Genomic_DNA"/>
</dbReference>